<evidence type="ECO:0000259" key="2">
    <source>
        <dbReference type="Pfam" id="PF14661"/>
    </source>
</evidence>
<feature type="compositionally biased region" description="Basic and acidic residues" evidence="1">
    <location>
        <begin position="883"/>
        <end position="893"/>
    </location>
</feature>
<dbReference type="InterPro" id="IPR028163">
    <property type="entry name" value="HAUS_6_N"/>
</dbReference>
<feature type="compositionally biased region" description="Pro residues" evidence="1">
    <location>
        <begin position="685"/>
        <end position="705"/>
    </location>
</feature>
<dbReference type="Pfam" id="PF14661">
    <property type="entry name" value="HAUS6_N"/>
    <property type="match status" value="1"/>
</dbReference>
<reference evidence="3 4" key="1">
    <citation type="journal article" date="2024" name="Commun. Biol.">
        <title>Comparative genomic analysis of thermophilic fungi reveals convergent evolutionary adaptations and gene losses.</title>
        <authorList>
            <person name="Steindorff A.S."/>
            <person name="Aguilar-Pontes M.V."/>
            <person name="Robinson A.J."/>
            <person name="Andreopoulos B."/>
            <person name="LaButti K."/>
            <person name="Kuo A."/>
            <person name="Mondo S."/>
            <person name="Riley R."/>
            <person name="Otillar R."/>
            <person name="Haridas S."/>
            <person name="Lipzen A."/>
            <person name="Grimwood J."/>
            <person name="Schmutz J."/>
            <person name="Clum A."/>
            <person name="Reid I.D."/>
            <person name="Moisan M.C."/>
            <person name="Butler G."/>
            <person name="Nguyen T.T.M."/>
            <person name="Dewar K."/>
            <person name="Conant G."/>
            <person name="Drula E."/>
            <person name="Henrissat B."/>
            <person name="Hansel C."/>
            <person name="Singer S."/>
            <person name="Hutchinson M.I."/>
            <person name="de Vries R.P."/>
            <person name="Natvig D.O."/>
            <person name="Powell A.J."/>
            <person name="Tsang A."/>
            <person name="Grigoriev I.V."/>
        </authorList>
    </citation>
    <scope>NUCLEOTIDE SEQUENCE [LARGE SCALE GENOMIC DNA]</scope>
    <source>
        <strain evidence="3 4">ATCC 22073</strain>
    </source>
</reference>
<keyword evidence="4" id="KW-1185">Reference proteome</keyword>
<feature type="domain" description="HAUS augmin-like complex subunit 6 N-terminal" evidence="2">
    <location>
        <begin position="143"/>
        <end position="387"/>
    </location>
</feature>
<feature type="compositionally biased region" description="Basic and acidic residues" evidence="1">
    <location>
        <begin position="835"/>
        <end position="850"/>
    </location>
</feature>
<feature type="region of interest" description="Disordered" evidence="1">
    <location>
        <begin position="570"/>
        <end position="897"/>
    </location>
</feature>
<feature type="region of interest" description="Disordered" evidence="1">
    <location>
        <begin position="467"/>
        <end position="519"/>
    </location>
</feature>
<name>A0ABR4DBD9_9PEZI</name>
<accession>A0ABR4DBD9</accession>
<evidence type="ECO:0000256" key="1">
    <source>
        <dbReference type="SAM" id="MobiDB-lite"/>
    </source>
</evidence>
<feature type="compositionally biased region" description="Basic and acidic residues" evidence="1">
    <location>
        <begin position="467"/>
        <end position="482"/>
    </location>
</feature>
<dbReference type="RefSeq" id="XP_070865868.1">
    <property type="nucleotide sequence ID" value="XM_071010905.1"/>
</dbReference>
<organism evidence="3 4">
    <name type="scientific">Remersonia thermophila</name>
    <dbReference type="NCBI Taxonomy" id="72144"/>
    <lineage>
        <taxon>Eukaryota</taxon>
        <taxon>Fungi</taxon>
        <taxon>Dikarya</taxon>
        <taxon>Ascomycota</taxon>
        <taxon>Pezizomycotina</taxon>
        <taxon>Sordariomycetes</taxon>
        <taxon>Sordariomycetidae</taxon>
        <taxon>Sordariales</taxon>
        <taxon>Sordariales incertae sedis</taxon>
        <taxon>Remersonia</taxon>
    </lineage>
</organism>
<proteinExistence type="predicted"/>
<evidence type="ECO:0000313" key="3">
    <source>
        <dbReference type="EMBL" id="KAL2267141.1"/>
    </source>
</evidence>
<dbReference type="EMBL" id="JAZGUE010000004">
    <property type="protein sequence ID" value="KAL2267141.1"/>
    <property type="molecule type" value="Genomic_DNA"/>
</dbReference>
<feature type="region of interest" description="Disordered" evidence="1">
    <location>
        <begin position="64"/>
        <end position="122"/>
    </location>
</feature>
<comment type="caution">
    <text evidence="3">The sequence shown here is derived from an EMBL/GenBank/DDBJ whole genome shotgun (WGS) entry which is preliminary data.</text>
</comment>
<gene>
    <name evidence="3" type="ORF">VTJ83DRAFT_4418</name>
</gene>
<protein>
    <recommendedName>
        <fullName evidence="2">HAUS augmin-like complex subunit 6 N-terminal domain-containing protein</fullName>
    </recommendedName>
</protein>
<feature type="compositionally biased region" description="Gly residues" evidence="1">
    <location>
        <begin position="759"/>
        <end position="782"/>
    </location>
</feature>
<sequence>MCLHCFVVYCVPPTCAYAATLLRRSPHRHRSGSLGHHLLDTTFGRFGALAARNLKAAHHDPMVHASTMSSLSRTRSLRAPTSVSRSAQGPGYQSPRTSTTVSTATAATTTTTTTSTPSTTTSAAHGLDLALAPPTSPSNVALFLTNLRLLDLDLRPDWPDLTPSLFAGTSHGARHATQDGHKARVQAVEWALYHLFALWDPDDTRARLQPLFPPADQSQSLALRAGLLKGLEQAKKAGVLGRDAVVRKTLLDECRGERLEEVLAAFSSAVLKKVVADRHRRAQRKHGKRHRPALAQTLALEDPGRPGDRAALVALVLAHRVSLARGLDDKQAARARFVEFDDALAAKEQALRRRREAAAAAQRDADRLGVAEPQKREVWRALRAAWTGSERWMEALVYGDAKARKDGLLTAPYDRVWRRVRAGRLAELDEDAPAGLLEQLDARVQEQQERLAKWRGFRERMWDAAGTAEKEALPGRESQEKNKKTKQGIDLGFTAHLTLHVGDKSSRKNPPRAAPARPDAHYEALVNGLRSDLARIGQAAPAIPAFFRKPRRSVEDPEAPEDAEPDVISELGDLEEEGTPPLRPTPTRIRVSEEPAFEPILRKARSFYEDPAAADEADEPLTPSRFRRSGTTATALPHRPQHTPQRPSHGSPALAAASRDSHAPRSPAHSRTPSGARPRRYTLPPSSPPSPPDEAGVPPSPPSPAYPGRNRAPALPTSPSPARKVRHRLSLAERTILSIARRTSQASLRAEAEEDGFDLLGGGGGGGGAGDEVGSGTAGGHDGTPATRRERPRRSRASSMRDDLGAWGEAPPSKHAGDDSNNNNNDSHDDDNDRDDNRNDERPAYEDLAARTRRSLAGTEEARRRAQRERRRSVRKSGAAFPRVEEEEREGSRGPDTTLLLAEELIRQGHDQDYEAVFMSRPKIKMSPVATPVREYWD</sequence>
<feature type="compositionally biased region" description="Low complexity" evidence="1">
    <location>
        <begin position="97"/>
        <end position="122"/>
    </location>
</feature>
<feature type="compositionally biased region" description="Basic residues" evidence="1">
    <location>
        <begin position="865"/>
        <end position="875"/>
    </location>
</feature>
<dbReference type="Proteomes" id="UP001600064">
    <property type="component" value="Unassembled WGS sequence"/>
</dbReference>
<dbReference type="GeneID" id="98125549"/>
<feature type="compositionally biased region" description="Low complexity" evidence="1">
    <location>
        <begin position="65"/>
        <end position="82"/>
    </location>
</feature>
<evidence type="ECO:0000313" key="4">
    <source>
        <dbReference type="Proteomes" id="UP001600064"/>
    </source>
</evidence>